<protein>
    <submittedName>
        <fullName evidence="3">Uncharacterized protein</fullName>
    </submittedName>
</protein>
<feature type="region of interest" description="Disordered" evidence="1">
    <location>
        <begin position="32"/>
        <end position="51"/>
    </location>
</feature>
<comment type="caution">
    <text evidence="3">The sequence shown here is derived from an EMBL/GenBank/DDBJ whole genome shotgun (WGS) entry which is preliminary data.</text>
</comment>
<feature type="transmembrane region" description="Helical" evidence="2">
    <location>
        <begin position="7"/>
        <end position="25"/>
    </location>
</feature>
<reference evidence="3 4" key="1">
    <citation type="journal article" date="2016" name="Nat. Commun.">
        <title>Thousands of microbial genomes shed light on interconnected biogeochemical processes in an aquifer system.</title>
        <authorList>
            <person name="Anantharaman K."/>
            <person name="Brown C.T."/>
            <person name="Hug L.A."/>
            <person name="Sharon I."/>
            <person name="Castelle C.J."/>
            <person name="Probst A.J."/>
            <person name="Thomas B.C."/>
            <person name="Singh A."/>
            <person name="Wilkins M.J."/>
            <person name="Karaoz U."/>
            <person name="Brodie E.L."/>
            <person name="Williams K.H."/>
            <person name="Hubbard S.S."/>
            <person name="Banfield J.F."/>
        </authorList>
    </citation>
    <scope>NUCLEOTIDE SEQUENCE [LARGE SCALE GENOMIC DNA]</scope>
</reference>
<proteinExistence type="predicted"/>
<accession>A0A1F6BVH5</accession>
<organism evidence="3 4">
    <name type="scientific">Candidatus Jorgensenbacteria bacterium GWA1_49_17</name>
    <dbReference type="NCBI Taxonomy" id="1798467"/>
    <lineage>
        <taxon>Bacteria</taxon>
        <taxon>Candidatus Joergenseniibacteriota</taxon>
    </lineage>
</organism>
<sequence length="367" mass="40364">MKPIFKILIVVLVLVVAGLTIYLLFSGGGEEVEGVPGTEPEGGPAATETETESALKKISDNPVFDFWVNESTKEIFYLTPSGEVFGAKDGSDLEIFGQAMDALNFIEVGPGGRKILAAFGDPQTPKWGVFDVVDGVWRPLPADITNAAWGESDEKLIVTVESGNDLNLAEADITKTPPSYRTFVRDFQLKDIKMTYLPENRVIISELPSASYAASLWQLNLKSLVFNLLVAPEKGLDISWSDDKKSVFLFGLDSGLSVLDENFRTKVPNSYLPVTLPEKCAADASKIYCFVPQNIPADVSLSDDYLTKKFFSVDDLVILEIDSEEIAEIIQSDTASVPAIDAKNPRVSGDKLYFINRYDNYLYKISL</sequence>
<name>A0A1F6BVH5_9BACT</name>
<evidence type="ECO:0000256" key="2">
    <source>
        <dbReference type="SAM" id="Phobius"/>
    </source>
</evidence>
<evidence type="ECO:0000313" key="3">
    <source>
        <dbReference type="EMBL" id="OGG40931.1"/>
    </source>
</evidence>
<feature type="compositionally biased region" description="Low complexity" evidence="1">
    <location>
        <begin position="34"/>
        <end position="48"/>
    </location>
</feature>
<keyword evidence="2" id="KW-0812">Transmembrane</keyword>
<gene>
    <name evidence="3" type="ORF">A2116_02485</name>
</gene>
<evidence type="ECO:0000313" key="4">
    <source>
        <dbReference type="Proteomes" id="UP000179368"/>
    </source>
</evidence>
<keyword evidence="2" id="KW-1133">Transmembrane helix</keyword>
<evidence type="ECO:0000256" key="1">
    <source>
        <dbReference type="SAM" id="MobiDB-lite"/>
    </source>
</evidence>
<keyword evidence="2" id="KW-0472">Membrane</keyword>
<dbReference type="SUPFAM" id="SSF82171">
    <property type="entry name" value="DPP6 N-terminal domain-like"/>
    <property type="match status" value="1"/>
</dbReference>
<dbReference type="Proteomes" id="UP000179368">
    <property type="component" value="Unassembled WGS sequence"/>
</dbReference>
<dbReference type="AlphaFoldDB" id="A0A1F6BVH5"/>
<dbReference type="EMBL" id="MFKG01000002">
    <property type="protein sequence ID" value="OGG40931.1"/>
    <property type="molecule type" value="Genomic_DNA"/>
</dbReference>